<gene>
    <name evidence="1" type="ORF">UK15_17875</name>
</gene>
<dbReference type="Proteomes" id="UP000034786">
    <property type="component" value="Unassembled WGS sequence"/>
</dbReference>
<organism evidence="1 2">
    <name type="scientific">Streptomyces variegatus</name>
    <dbReference type="NCBI Taxonomy" id="284040"/>
    <lineage>
        <taxon>Bacteria</taxon>
        <taxon>Bacillati</taxon>
        <taxon>Actinomycetota</taxon>
        <taxon>Actinomycetes</taxon>
        <taxon>Kitasatosporales</taxon>
        <taxon>Streptomycetaceae</taxon>
        <taxon>Streptomyces</taxon>
    </lineage>
</organism>
<sequence length="214" mass="23849">MTINRPGLPEDLPAPEVLWARWALIAVLEATTADERPARHRSGTWVDDAGLHLDDSGCTWWGFAPRGEGRYVLFGEDESSGCKWHEPPVDMLAGAPAWLPHDELRDLLSGNELGCVYWYENGAWARAPHPGTLDDDGLDCGMSRFTDRDDVLRTIADQDHGATSARDAAALLAHAEDHRLTPELLMSLTTDPAWRQRDRPAMTRALELARLHRP</sequence>
<proteinExistence type="predicted"/>
<dbReference type="PATRIC" id="fig|284040.3.peg.1376"/>
<comment type="caution">
    <text evidence="1">The sequence shown here is derived from an EMBL/GenBank/DDBJ whole genome shotgun (WGS) entry which is preliminary data.</text>
</comment>
<name>A0A0M2GRV2_9ACTN</name>
<dbReference type="AlphaFoldDB" id="A0A0M2GRV2"/>
<dbReference type="EMBL" id="JYJH01000012">
    <property type="protein sequence ID" value="KJK38146.1"/>
    <property type="molecule type" value="Genomic_DNA"/>
</dbReference>
<evidence type="ECO:0000313" key="2">
    <source>
        <dbReference type="Proteomes" id="UP000034786"/>
    </source>
</evidence>
<keyword evidence="2" id="KW-1185">Reference proteome</keyword>
<protein>
    <submittedName>
        <fullName evidence="1">Uncharacterized protein</fullName>
    </submittedName>
</protein>
<reference evidence="2" key="1">
    <citation type="submission" date="2015-02" db="EMBL/GenBank/DDBJ databases">
        <authorList>
            <person name="Ju K.-S."/>
            <person name="Doroghazi J.R."/>
            <person name="Metcalf W."/>
        </authorList>
    </citation>
    <scope>NUCLEOTIDE SEQUENCE [LARGE SCALE GENOMIC DNA]</scope>
    <source>
        <strain evidence="2">NRRL B-16380</strain>
    </source>
</reference>
<dbReference type="RefSeq" id="WP_031136659.1">
    <property type="nucleotide sequence ID" value="NZ_JYJH01000012.1"/>
</dbReference>
<evidence type="ECO:0000313" key="1">
    <source>
        <dbReference type="EMBL" id="KJK38146.1"/>
    </source>
</evidence>
<accession>A0A0M2GRV2</accession>